<dbReference type="Proteomes" id="UP000033163">
    <property type="component" value="Chromosome I"/>
</dbReference>
<dbReference type="PRINTS" id="PR00149">
    <property type="entry name" value="FUMRATELYASE"/>
</dbReference>
<feature type="domain" description="Fumarate lyase N-terminal" evidence="3">
    <location>
        <begin position="17"/>
        <end position="343"/>
    </location>
</feature>
<dbReference type="HOGENOM" id="CLU_021594_4_0_9"/>
<evidence type="ECO:0000256" key="2">
    <source>
        <dbReference type="SAM" id="MobiDB-lite"/>
    </source>
</evidence>
<protein>
    <submittedName>
        <fullName evidence="5">Aspartate ammonia-lyase</fullName>
        <ecNumber evidence="5">4.3.1.1</ecNumber>
    </submittedName>
</protein>
<dbReference type="Gene3D" id="1.10.275.10">
    <property type="entry name" value="Fumarase/aspartase (N-terminal domain)"/>
    <property type="match status" value="1"/>
</dbReference>
<dbReference type="InterPro" id="IPR051546">
    <property type="entry name" value="Aspartate_Ammonia-Lyase"/>
</dbReference>
<evidence type="ECO:0000313" key="5">
    <source>
        <dbReference type="EMBL" id="CQR56335.1"/>
    </source>
</evidence>
<feature type="domain" description="Fumarase C C-terminal" evidence="4">
    <location>
        <begin position="413"/>
        <end position="462"/>
    </location>
</feature>
<dbReference type="KEGG" id="pri:PRIO_3932"/>
<dbReference type="Gene3D" id="1.20.200.10">
    <property type="entry name" value="Fumarase/aspartase (Central domain)"/>
    <property type="match status" value="1"/>
</dbReference>
<dbReference type="Pfam" id="PF00206">
    <property type="entry name" value="Lyase_1"/>
    <property type="match status" value="1"/>
</dbReference>
<dbReference type="PANTHER" id="PTHR42696">
    <property type="entry name" value="ASPARTATE AMMONIA-LYASE"/>
    <property type="match status" value="1"/>
</dbReference>
<sequence length="484" mass="51962">MTDDSAYRMERDALGSLPVPQDAYYGIHTARAKENFAAGGRPANRKLMHAIARVKQAAAKVNGRNHALPQQKVQAILAACEEILDGCLDAHLIVDAYQGGAGTSSNMNVNEVIANRAIELLGGSKGDYSIVHPIDDVNLHQSTNDVYPTALRIAVIPLLRQLAEELASLQEVFQVKEHEYADLLRLGRTQLMDALPILAGQSFGAYAKAAARDRWRLYKAEERLREINIGGTAVGTGMNAPLTYIYTIADELRELTGLGLCRSDFPMDGTQNMDVFVEVSGLLKAAAVNLLKISNDFRLLSSGPAGGIGEYILPAVQAGSSIMPGKVNPVIAEMLGSVAMRVIADDTAVTLAAASGQLELNAFTPVLAEALLESLELLLHGIPLFRERCLSGLKLDEHRCREHVDRSGVLAAATITYLGYDNAAALAKAAAASGRPLEQLLVEGGWMTEKQIQEVLHPLEVTKPGIPGRSGQSGAEHGRRLIPE</sequence>
<dbReference type="InterPro" id="IPR000362">
    <property type="entry name" value="Fumarate_lyase_fam"/>
</dbReference>
<accession>A0A0E4HET9</accession>
<evidence type="ECO:0000313" key="6">
    <source>
        <dbReference type="Proteomes" id="UP000033163"/>
    </source>
</evidence>
<dbReference type="AlphaFoldDB" id="A0A0E4HET9"/>
<dbReference type="SUPFAM" id="SSF48557">
    <property type="entry name" value="L-aspartase-like"/>
    <property type="match status" value="1"/>
</dbReference>
<dbReference type="GO" id="GO:0006099">
    <property type="term" value="P:tricarboxylic acid cycle"/>
    <property type="evidence" value="ECO:0007669"/>
    <property type="project" value="InterPro"/>
</dbReference>
<evidence type="ECO:0000259" key="4">
    <source>
        <dbReference type="Pfam" id="PF10415"/>
    </source>
</evidence>
<dbReference type="FunFam" id="1.10.275.10:FF:000001">
    <property type="entry name" value="Fumarate hydratase, mitochondrial"/>
    <property type="match status" value="1"/>
</dbReference>
<dbReference type="InterPro" id="IPR008948">
    <property type="entry name" value="L-Aspartase-like"/>
</dbReference>
<dbReference type="GO" id="GO:0008797">
    <property type="term" value="F:aspartate ammonia-lyase activity"/>
    <property type="evidence" value="ECO:0007669"/>
    <property type="project" value="UniProtKB-EC"/>
</dbReference>
<dbReference type="PANTHER" id="PTHR42696:SF2">
    <property type="entry name" value="ASPARTATE AMMONIA-LYASE"/>
    <property type="match status" value="1"/>
</dbReference>
<dbReference type="InterPro" id="IPR018951">
    <property type="entry name" value="Fumarase_C_C"/>
</dbReference>
<reference evidence="6" key="1">
    <citation type="submission" date="2015-03" db="EMBL/GenBank/DDBJ databases">
        <authorList>
            <person name="Wibberg D."/>
        </authorList>
    </citation>
    <scope>NUCLEOTIDE SEQUENCE [LARGE SCALE GENOMIC DNA]</scope>
</reference>
<dbReference type="Pfam" id="PF10415">
    <property type="entry name" value="FumaraseC_C"/>
    <property type="match status" value="1"/>
</dbReference>
<dbReference type="InterPro" id="IPR020557">
    <property type="entry name" value="Fumarate_lyase_CS"/>
</dbReference>
<dbReference type="InterPro" id="IPR024083">
    <property type="entry name" value="Fumarase/histidase_N"/>
</dbReference>
<dbReference type="EMBL" id="LN831776">
    <property type="protein sequence ID" value="CQR56335.1"/>
    <property type="molecule type" value="Genomic_DNA"/>
</dbReference>
<dbReference type="PATRIC" id="fig|1073571.4.peg.4202"/>
<dbReference type="InterPro" id="IPR022761">
    <property type="entry name" value="Fumarate_lyase_N"/>
</dbReference>
<dbReference type="RefSeq" id="WP_020431741.1">
    <property type="nucleotide sequence ID" value="NZ_AGBD01001338.1"/>
</dbReference>
<dbReference type="STRING" id="483937.AMQ84_24535"/>
<dbReference type="Gene3D" id="1.10.40.30">
    <property type="entry name" value="Fumarase/aspartase (C-terminal domain)"/>
    <property type="match status" value="1"/>
</dbReference>
<keyword evidence="1 5" id="KW-0456">Lyase</keyword>
<dbReference type="EC" id="4.3.1.1" evidence="5"/>
<evidence type="ECO:0000256" key="1">
    <source>
        <dbReference type="ARBA" id="ARBA00023239"/>
    </source>
</evidence>
<gene>
    <name evidence="5" type="primary">ansB1</name>
    <name evidence="5" type="ORF">PRIO_3932</name>
</gene>
<dbReference type="FunFam" id="1.20.200.10:FF:000001">
    <property type="entry name" value="Fumarate hydratase, mitochondrial"/>
    <property type="match status" value="1"/>
</dbReference>
<name>A0A0E4HET9_9BACL</name>
<dbReference type="GO" id="GO:0006531">
    <property type="term" value="P:aspartate metabolic process"/>
    <property type="evidence" value="ECO:0007669"/>
    <property type="project" value="TreeGrafter"/>
</dbReference>
<organism evidence="5 6">
    <name type="scientific">Paenibacillus riograndensis SBR5</name>
    <dbReference type="NCBI Taxonomy" id="1073571"/>
    <lineage>
        <taxon>Bacteria</taxon>
        <taxon>Bacillati</taxon>
        <taxon>Bacillota</taxon>
        <taxon>Bacilli</taxon>
        <taxon>Bacillales</taxon>
        <taxon>Paenibacillaceae</taxon>
        <taxon>Paenibacillus</taxon>
        <taxon>Paenibacillus sonchi group</taxon>
    </lineage>
</organism>
<evidence type="ECO:0000259" key="3">
    <source>
        <dbReference type="Pfam" id="PF00206"/>
    </source>
</evidence>
<dbReference type="GO" id="GO:0005829">
    <property type="term" value="C:cytosol"/>
    <property type="evidence" value="ECO:0007669"/>
    <property type="project" value="TreeGrafter"/>
</dbReference>
<feature type="region of interest" description="Disordered" evidence="2">
    <location>
        <begin position="463"/>
        <end position="484"/>
    </location>
</feature>
<dbReference type="PROSITE" id="PS00163">
    <property type="entry name" value="FUMARATE_LYASES"/>
    <property type="match status" value="1"/>
</dbReference>
<proteinExistence type="predicted"/>
<dbReference type="NCBIfam" id="NF008909">
    <property type="entry name" value="PRK12273.1"/>
    <property type="match status" value="1"/>
</dbReference>